<feature type="compositionally biased region" description="Basic and acidic residues" evidence="1">
    <location>
        <begin position="135"/>
        <end position="144"/>
    </location>
</feature>
<dbReference type="AlphaFoldDB" id="A0A194XAH1"/>
<accession>A0A194XAH1</accession>
<proteinExistence type="predicted"/>
<keyword evidence="3" id="KW-1185">Reference proteome</keyword>
<evidence type="ECO:0000256" key="1">
    <source>
        <dbReference type="SAM" id="MobiDB-lite"/>
    </source>
</evidence>
<dbReference type="InParanoid" id="A0A194XAH1"/>
<dbReference type="KEGG" id="psco:LY89DRAFT_748406"/>
<feature type="region of interest" description="Disordered" evidence="1">
    <location>
        <begin position="1"/>
        <end position="144"/>
    </location>
</feature>
<dbReference type="RefSeq" id="XP_018071494.1">
    <property type="nucleotide sequence ID" value="XM_018221151.1"/>
</dbReference>
<dbReference type="GeneID" id="28830877"/>
<evidence type="ECO:0000313" key="2">
    <source>
        <dbReference type="EMBL" id="KUJ17139.1"/>
    </source>
</evidence>
<name>A0A194XAH1_MOLSC</name>
<reference evidence="2 3" key="1">
    <citation type="submission" date="2015-10" db="EMBL/GenBank/DDBJ databases">
        <title>Full genome of DAOMC 229536 Phialocephala scopiformis, a fungal endophyte of spruce producing the potent anti-insectan compound rugulosin.</title>
        <authorList>
            <consortium name="DOE Joint Genome Institute"/>
            <person name="Walker A.K."/>
            <person name="Frasz S.L."/>
            <person name="Seifert K.A."/>
            <person name="Miller J.D."/>
            <person name="Mondo S.J."/>
            <person name="Labutti K."/>
            <person name="Lipzen A."/>
            <person name="Dockter R."/>
            <person name="Kennedy M."/>
            <person name="Grigoriev I.V."/>
            <person name="Spatafora J.W."/>
        </authorList>
    </citation>
    <scope>NUCLEOTIDE SEQUENCE [LARGE SCALE GENOMIC DNA]</scope>
    <source>
        <strain evidence="2 3">CBS 120377</strain>
    </source>
</reference>
<organism evidence="2 3">
    <name type="scientific">Mollisia scopiformis</name>
    <name type="common">Conifer needle endophyte fungus</name>
    <name type="synonym">Phialocephala scopiformis</name>
    <dbReference type="NCBI Taxonomy" id="149040"/>
    <lineage>
        <taxon>Eukaryota</taxon>
        <taxon>Fungi</taxon>
        <taxon>Dikarya</taxon>
        <taxon>Ascomycota</taxon>
        <taxon>Pezizomycotina</taxon>
        <taxon>Leotiomycetes</taxon>
        <taxon>Helotiales</taxon>
        <taxon>Mollisiaceae</taxon>
        <taxon>Mollisia</taxon>
    </lineage>
</organism>
<protein>
    <submittedName>
        <fullName evidence="2">Uncharacterized protein</fullName>
    </submittedName>
</protein>
<feature type="compositionally biased region" description="Polar residues" evidence="1">
    <location>
        <begin position="24"/>
        <end position="42"/>
    </location>
</feature>
<gene>
    <name evidence="2" type="ORF">LY89DRAFT_748406</name>
</gene>
<sequence length="226" mass="24912">MVSAWEKLNNKLRRSKTTAGPVRQVSQANRPQTGTTQRNQASRHPVTDRDSNSSIASQLGAAGFTREENQSSEFHSPPPPRGAERSVTPWPPVRRQSSAQAAQVGRANTMKPLPPLPSHSSVKPSANFDEFLQAGREKNRWTKDLNEHVRPKQWAGDTLEYAGISEAFQINVQSRPPLPVSNPSSTSKLKRSKAVRVPSKEQKAGGRVEAPRPSVPPGEFDPNNRF</sequence>
<dbReference type="Proteomes" id="UP000070700">
    <property type="component" value="Unassembled WGS sequence"/>
</dbReference>
<dbReference type="EMBL" id="KQ947415">
    <property type="protein sequence ID" value="KUJ17139.1"/>
    <property type="molecule type" value="Genomic_DNA"/>
</dbReference>
<feature type="region of interest" description="Disordered" evidence="1">
    <location>
        <begin position="173"/>
        <end position="226"/>
    </location>
</feature>
<feature type="compositionally biased region" description="Basic and acidic residues" evidence="1">
    <location>
        <begin position="198"/>
        <end position="210"/>
    </location>
</feature>
<evidence type="ECO:0000313" key="3">
    <source>
        <dbReference type="Proteomes" id="UP000070700"/>
    </source>
</evidence>